<dbReference type="SUPFAM" id="SSF52540">
    <property type="entry name" value="P-loop containing nucleoside triphosphate hydrolases"/>
    <property type="match status" value="1"/>
</dbReference>
<dbReference type="PANTHER" id="PTHR13696">
    <property type="entry name" value="P-LOOP CONTAINING NUCLEOSIDE TRIPHOSPHATE HYDROLASE"/>
    <property type="match status" value="1"/>
</dbReference>
<dbReference type="InterPro" id="IPR002586">
    <property type="entry name" value="CobQ/CobB/MinD/ParA_Nub-bd_dom"/>
</dbReference>
<dbReference type="EMBL" id="BAABIA010000002">
    <property type="protein sequence ID" value="GAA5134929.1"/>
    <property type="molecule type" value="Genomic_DNA"/>
</dbReference>
<accession>A0ABP9NVI7</accession>
<comment type="caution">
    <text evidence="2">The sequence shown here is derived from an EMBL/GenBank/DDBJ whole genome shotgun (WGS) entry which is preliminary data.</text>
</comment>
<feature type="domain" description="CobQ/CobB/MinD/ParA nucleotide binding" evidence="1">
    <location>
        <begin position="23"/>
        <end position="197"/>
    </location>
</feature>
<sequence>MQKLRKLPRPITFIYDDRMIYGLTNSKGGVGKTTIAVHLAAWLVKKKRTVIFIDADPQSSASQWINELDLDIQLEKLSEPEEIIRRVAELATDANDIVIDGPAGLSTTTRAIMLRSDRVFLPCGPSILDLRAASKAVVLLREAQKSRKGPPIGTIIPNKLQKRGRLSREMLGAAQKLGVPLLAGLSQRQSFVDAAGQAKVVWQMGASALVASHEMQQLMKEMTRG</sequence>
<dbReference type="CDD" id="cd02042">
    <property type="entry name" value="ParAB_family"/>
    <property type="match status" value="1"/>
</dbReference>
<name>A0ABP9NVI7_9BACT</name>
<dbReference type="InterPro" id="IPR050678">
    <property type="entry name" value="DNA_Partitioning_ATPase"/>
</dbReference>
<dbReference type="Pfam" id="PF01656">
    <property type="entry name" value="CbiA"/>
    <property type="match status" value="1"/>
</dbReference>
<evidence type="ECO:0000259" key="1">
    <source>
        <dbReference type="Pfam" id="PF01656"/>
    </source>
</evidence>
<reference evidence="3" key="1">
    <citation type="journal article" date="2019" name="Int. J. Syst. Evol. Microbiol.">
        <title>The Global Catalogue of Microorganisms (GCM) 10K type strain sequencing project: providing services to taxonomists for standard genome sequencing and annotation.</title>
        <authorList>
            <consortium name="The Broad Institute Genomics Platform"/>
            <consortium name="The Broad Institute Genome Sequencing Center for Infectious Disease"/>
            <person name="Wu L."/>
            <person name="Ma J."/>
        </authorList>
    </citation>
    <scope>NUCLEOTIDE SEQUENCE [LARGE SCALE GENOMIC DNA]</scope>
    <source>
        <strain evidence="3">JCM 18053</strain>
    </source>
</reference>
<gene>
    <name evidence="2" type="primary">parA</name>
    <name evidence="2" type="ORF">GCM10023213_07350</name>
</gene>
<evidence type="ECO:0000313" key="3">
    <source>
        <dbReference type="Proteomes" id="UP001499852"/>
    </source>
</evidence>
<dbReference type="Gene3D" id="3.40.50.300">
    <property type="entry name" value="P-loop containing nucleotide triphosphate hydrolases"/>
    <property type="match status" value="1"/>
</dbReference>
<dbReference type="PIRSF" id="PIRSF009320">
    <property type="entry name" value="Nuc_binding_HP_1000"/>
    <property type="match status" value="1"/>
</dbReference>
<dbReference type="PANTHER" id="PTHR13696:SF99">
    <property type="entry name" value="COBYRINIC ACID AC-DIAMIDE SYNTHASE"/>
    <property type="match status" value="1"/>
</dbReference>
<protein>
    <submittedName>
        <fullName evidence="2">ParA family partition ATPase</fullName>
    </submittedName>
</protein>
<evidence type="ECO:0000313" key="2">
    <source>
        <dbReference type="EMBL" id="GAA5134929.1"/>
    </source>
</evidence>
<dbReference type="InterPro" id="IPR027417">
    <property type="entry name" value="P-loop_NTPase"/>
</dbReference>
<dbReference type="Proteomes" id="UP001499852">
    <property type="component" value="Unassembled WGS sequence"/>
</dbReference>
<keyword evidence="3" id="KW-1185">Reference proteome</keyword>
<proteinExistence type="predicted"/>
<organism evidence="2 3">
    <name type="scientific">Prosthecobacter algae</name>
    <dbReference type="NCBI Taxonomy" id="1144682"/>
    <lineage>
        <taxon>Bacteria</taxon>
        <taxon>Pseudomonadati</taxon>
        <taxon>Verrucomicrobiota</taxon>
        <taxon>Verrucomicrobiia</taxon>
        <taxon>Verrucomicrobiales</taxon>
        <taxon>Verrucomicrobiaceae</taxon>
        <taxon>Prosthecobacter</taxon>
    </lineage>
</organism>